<feature type="domain" description="LarA-like N-terminal" evidence="1">
    <location>
        <begin position="7"/>
        <end position="180"/>
    </location>
</feature>
<dbReference type="KEGG" id="dalk:DSCA_63930"/>
<dbReference type="Gene3D" id="3.40.50.11440">
    <property type="match status" value="1"/>
</dbReference>
<dbReference type="EMBL" id="AP021874">
    <property type="protein sequence ID" value="BBO72463.1"/>
    <property type="molecule type" value="Genomic_DNA"/>
</dbReference>
<dbReference type="RefSeq" id="WP_155320157.1">
    <property type="nucleotide sequence ID" value="NZ_AP021874.1"/>
</dbReference>
<evidence type="ECO:0000259" key="1">
    <source>
        <dbReference type="Pfam" id="PF09861"/>
    </source>
</evidence>
<sequence length="421" mass="45892">MYSLQSGNRQHIIDFPEHAEVEILKAEGLPALADLKAALAAAFNNPVFDSGFRGTFPSRAVSGRVAFVVTETVTPEVLEVALPIILERLFQANADLKPSAVTIIVGDWLKRSNRADRFKKLFQTVNASGCRVIVHDPILQTMVEMGVTNRGTPVRVNSELANADLKIVLDRIKPCPLFGFVESPLRLARCCMSIDSIESLEAMVLPSAGENCRLDRHPVFDEIREIIHMVGIDGGVAGISSPTGETIRIVAGEPSMIIRQAASLYRRHYRISVSTPFDIAVVGFGPQRTDPFLELVQSGLLAAAQVLVDGGHVLIVGDDTRGVGTDIFFDYICHSLSPAALIDGFIKLRNQAGAGGLKQSNQQAAAADRSLEKIFGMEVIRRCQFRAADPSAVLAEWADEYEDRIRIAVIPEGHGSFFYPD</sequence>
<dbReference type="PANTHER" id="PTHR33171">
    <property type="entry name" value="LAR_N DOMAIN-CONTAINING PROTEIN"/>
    <property type="match status" value="1"/>
</dbReference>
<dbReference type="AlphaFoldDB" id="A0A5K7YWW7"/>
<dbReference type="Proteomes" id="UP000427906">
    <property type="component" value="Chromosome"/>
</dbReference>
<dbReference type="Gene3D" id="3.90.226.30">
    <property type="match status" value="1"/>
</dbReference>
<dbReference type="PANTHER" id="PTHR33171:SF17">
    <property type="entry name" value="LARA-LIKE N-TERMINAL DOMAIN-CONTAINING PROTEIN"/>
    <property type="match status" value="1"/>
</dbReference>
<dbReference type="Pfam" id="PF09861">
    <property type="entry name" value="Lar_N"/>
    <property type="match status" value="1"/>
</dbReference>
<dbReference type="InterPro" id="IPR018657">
    <property type="entry name" value="LarA-like_N"/>
</dbReference>
<evidence type="ECO:0000313" key="3">
    <source>
        <dbReference type="Proteomes" id="UP000427906"/>
    </source>
</evidence>
<dbReference type="InterPro" id="IPR043166">
    <property type="entry name" value="LarA-like_C"/>
</dbReference>
<dbReference type="InterPro" id="IPR048068">
    <property type="entry name" value="LarA-like"/>
</dbReference>
<dbReference type="OrthoDB" id="9770545at2"/>
<gene>
    <name evidence="2" type="ORF">DSCA_63930</name>
</gene>
<dbReference type="GO" id="GO:0050043">
    <property type="term" value="F:lactate racemase activity"/>
    <property type="evidence" value="ECO:0007669"/>
    <property type="project" value="InterPro"/>
</dbReference>
<reference evidence="2 3" key="1">
    <citation type="submission" date="2019-11" db="EMBL/GenBank/DDBJ databases">
        <title>Comparative genomics of hydrocarbon-degrading Desulfosarcina strains.</title>
        <authorList>
            <person name="Watanabe M."/>
            <person name="Kojima H."/>
            <person name="Fukui M."/>
        </authorList>
    </citation>
    <scope>NUCLEOTIDE SEQUENCE [LARGE SCALE GENOMIC DNA]</scope>
    <source>
        <strain evidence="2 3">PL12</strain>
    </source>
</reference>
<accession>A0A5K7YWW7</accession>
<organism evidence="2 3">
    <name type="scientific">Desulfosarcina alkanivorans</name>
    <dbReference type="NCBI Taxonomy" id="571177"/>
    <lineage>
        <taxon>Bacteria</taxon>
        <taxon>Pseudomonadati</taxon>
        <taxon>Thermodesulfobacteriota</taxon>
        <taxon>Desulfobacteria</taxon>
        <taxon>Desulfobacterales</taxon>
        <taxon>Desulfosarcinaceae</taxon>
        <taxon>Desulfosarcina</taxon>
    </lineage>
</organism>
<evidence type="ECO:0000313" key="2">
    <source>
        <dbReference type="EMBL" id="BBO72463.1"/>
    </source>
</evidence>
<keyword evidence="3" id="KW-1185">Reference proteome</keyword>
<name>A0A5K7YWW7_9BACT</name>
<proteinExistence type="predicted"/>
<protein>
    <recommendedName>
        <fullName evidence="1">LarA-like N-terminal domain-containing protein</fullName>
    </recommendedName>
</protein>